<gene>
    <name evidence="2" type="ORF">EF294_04035</name>
</gene>
<evidence type="ECO:0000313" key="2">
    <source>
        <dbReference type="EMBL" id="RPA65974.1"/>
    </source>
</evidence>
<dbReference type="Gene3D" id="3.40.50.1820">
    <property type="entry name" value="alpha/beta hydrolase"/>
    <property type="match status" value="2"/>
</dbReference>
<accession>A0A3N4HG34</accession>
<dbReference type="SUPFAM" id="SSF53474">
    <property type="entry name" value="alpha/beta-Hydrolases"/>
    <property type="match status" value="1"/>
</dbReference>
<organism evidence="2 3">
    <name type="scientific">Gordonia oryzae</name>
    <dbReference type="NCBI Taxonomy" id="2487349"/>
    <lineage>
        <taxon>Bacteria</taxon>
        <taxon>Bacillati</taxon>
        <taxon>Actinomycetota</taxon>
        <taxon>Actinomycetes</taxon>
        <taxon>Mycobacteriales</taxon>
        <taxon>Gordoniaceae</taxon>
        <taxon>Gordonia</taxon>
    </lineage>
</organism>
<dbReference type="OrthoDB" id="9798122at2"/>
<dbReference type="PANTHER" id="PTHR34853:SF1">
    <property type="entry name" value="LIPASE 5"/>
    <property type="match status" value="1"/>
</dbReference>
<dbReference type="InterPro" id="IPR005152">
    <property type="entry name" value="Lipase_secreted"/>
</dbReference>
<feature type="chain" id="PRO_5018254069" evidence="1">
    <location>
        <begin position="24"/>
        <end position="373"/>
    </location>
</feature>
<dbReference type="GO" id="GO:0016042">
    <property type="term" value="P:lipid catabolic process"/>
    <property type="evidence" value="ECO:0007669"/>
    <property type="project" value="InterPro"/>
</dbReference>
<keyword evidence="3" id="KW-1185">Reference proteome</keyword>
<evidence type="ECO:0000256" key="1">
    <source>
        <dbReference type="SAM" id="SignalP"/>
    </source>
</evidence>
<reference evidence="2 3" key="1">
    <citation type="submission" date="2018-11" db="EMBL/GenBank/DDBJ databases">
        <title>Draft genome sequence of Gordonia sp. RS15-1S isolated from rice stems.</title>
        <authorList>
            <person name="Muangham S."/>
        </authorList>
    </citation>
    <scope>NUCLEOTIDE SEQUENCE [LARGE SCALE GENOMIC DNA]</scope>
    <source>
        <strain evidence="2 3">RS15-1S</strain>
    </source>
</reference>
<dbReference type="InterPro" id="IPR029058">
    <property type="entry name" value="AB_hydrolase_fold"/>
</dbReference>
<dbReference type="GO" id="GO:0004806">
    <property type="term" value="F:triacylglycerol lipase activity"/>
    <property type="evidence" value="ECO:0007669"/>
    <property type="project" value="InterPro"/>
</dbReference>
<proteinExistence type="predicted"/>
<name>A0A3N4HG34_9ACTN</name>
<dbReference type="AlphaFoldDB" id="A0A3N4HG34"/>
<dbReference type="Pfam" id="PF03583">
    <property type="entry name" value="LIP"/>
    <property type="match status" value="1"/>
</dbReference>
<sequence length="373" mass="38594">MVAFVVGVMTVGLASIGAGSATATPIPGRVLAGTAIGGADLPPGAASGQRLTYVTRDQNDRMALSTGVFYVPKGTPPSGGWRIFSWAHGTTGIADECAPSRTRNGSGVDTAIIDALKRGYAVTATDYAGLGAPGETEYLGGRAAAHSVIDMIRAARARDASLGTEWVSAGHSQGGHAALFAGHEAPSYAPELNLREILALAPASGIEGVLTKSFTPSVPSLGKLNTVSALYLYILAGLDHARPDLHVTDHLTQAGKRYLDLARSECNGEVSAAMRSVAPGDLLDSSLGDERFVAALADYTRVPTGGYTVPIRIDHGLLDPVVPFPLTATLVRSMRADGTDVDLHTHTRADHTEVVADSLDQVMGTAAAAFGRD</sequence>
<dbReference type="Proteomes" id="UP000267536">
    <property type="component" value="Unassembled WGS sequence"/>
</dbReference>
<dbReference type="RefSeq" id="WP_123925953.1">
    <property type="nucleotide sequence ID" value="NZ_RKMH01000002.1"/>
</dbReference>
<dbReference type="PIRSF" id="PIRSF029171">
    <property type="entry name" value="Esterase_LipA"/>
    <property type="match status" value="1"/>
</dbReference>
<feature type="signal peptide" evidence="1">
    <location>
        <begin position="1"/>
        <end position="23"/>
    </location>
</feature>
<evidence type="ECO:0000313" key="3">
    <source>
        <dbReference type="Proteomes" id="UP000267536"/>
    </source>
</evidence>
<dbReference type="PANTHER" id="PTHR34853">
    <property type="match status" value="1"/>
</dbReference>
<protein>
    <submittedName>
        <fullName evidence="2">Lipase</fullName>
    </submittedName>
</protein>
<keyword evidence="1" id="KW-0732">Signal</keyword>
<dbReference type="EMBL" id="RKMH01000002">
    <property type="protein sequence ID" value="RPA65974.1"/>
    <property type="molecule type" value="Genomic_DNA"/>
</dbReference>
<comment type="caution">
    <text evidence="2">The sequence shown here is derived from an EMBL/GenBank/DDBJ whole genome shotgun (WGS) entry which is preliminary data.</text>
</comment>